<evidence type="ECO:0000256" key="9">
    <source>
        <dbReference type="SAM" id="SignalP"/>
    </source>
</evidence>
<feature type="region of interest" description="Disordered" evidence="8">
    <location>
        <begin position="604"/>
        <end position="630"/>
    </location>
</feature>
<keyword evidence="5" id="KW-0067">ATP-binding</keyword>
<evidence type="ECO:0000256" key="1">
    <source>
        <dbReference type="ARBA" id="ARBA00009441"/>
    </source>
</evidence>
<evidence type="ECO:0000256" key="8">
    <source>
        <dbReference type="SAM" id="MobiDB-lite"/>
    </source>
</evidence>
<evidence type="ECO:0000256" key="5">
    <source>
        <dbReference type="ARBA" id="ARBA00022840"/>
    </source>
</evidence>
<evidence type="ECO:0000256" key="2">
    <source>
        <dbReference type="ARBA" id="ARBA00021315"/>
    </source>
</evidence>
<evidence type="ECO:0000313" key="10">
    <source>
        <dbReference type="EMBL" id="GMI26366.1"/>
    </source>
</evidence>
<keyword evidence="4" id="KW-0227">DNA damage</keyword>
<dbReference type="PANTHER" id="PTHR11059">
    <property type="entry name" value="DNA REPAIR PROTEIN RECN"/>
    <property type="match status" value="1"/>
</dbReference>
<comment type="similarity">
    <text evidence="1">Belongs to the RecN family.</text>
</comment>
<sequence>MHRLPALLLLLLLLLPPALPLSSPPRSFLSSISVRNLAIIDSAVTPPLSPFLTVVTGETGAGKSLVTSAIALVRGEPARTVPLLADGDGVGGDAPPDTEVSLSFSLVGRQKARLLPHLPPSFHPPADSPLLLTASRTIRHSRRSSRSACSLSCPSSPSPLPLSLKQLSTLIAPLVTTVSAASAATALGDVPSRLAALDVGVPAASLSAASASLRAYSKKRAARAALERELETSLPPSAAGLDGGERDLEMLEHWAGELEGFEERRKGFFERAAKEVGEAEDEADPAPPSPASDPLSPPSLADLAVPLRAASEAPPPDGGYELLEDLKSAIASFSQMFESASLSLAHLSSISEASSAVHALTQARDALYDVSFAPAHPLYDAVEDSHDLLTAAEKALSAAASALEARVLQQMELRAPRLPLEEVDEVLAEWHTLARKHGVAPGALLSAGRAIRNELDGNNRARELLPAARREEEEALADYKEACRALTVERERAGELLGEAVSARLKDLGMSGAEFKVQVFERGGVDWEEGGGGKARWGGPGSGVGVDAVDFLLKNNNAGESKKKKKGAGLVGGWGKVEAVASSGERARILLLIETALPGAVAAAGGGVGGAEAEEEEEERGGQGEAGPGPVLTLYDEIDSHVGGRAAVAVARLLSRQGAEANQIVSITHNAAIGSVADEHLVVEKSEREEKGGGVRVTVGRVQGEDREREIARMAAGSMAETESLEFARAMLREGREHTQTHE</sequence>
<dbReference type="InterPro" id="IPR004604">
    <property type="entry name" value="DNA_recomb/repair_RecN"/>
</dbReference>
<evidence type="ECO:0000313" key="11">
    <source>
        <dbReference type="Proteomes" id="UP001165060"/>
    </source>
</evidence>
<organism evidence="10 11">
    <name type="scientific">Tetraparma gracilis</name>
    <dbReference type="NCBI Taxonomy" id="2962635"/>
    <lineage>
        <taxon>Eukaryota</taxon>
        <taxon>Sar</taxon>
        <taxon>Stramenopiles</taxon>
        <taxon>Ochrophyta</taxon>
        <taxon>Bolidophyceae</taxon>
        <taxon>Parmales</taxon>
        <taxon>Triparmaceae</taxon>
        <taxon>Tetraparma</taxon>
    </lineage>
</organism>
<feature type="signal peptide" evidence="9">
    <location>
        <begin position="1"/>
        <end position="20"/>
    </location>
</feature>
<feature type="chain" id="PRO_5046496029" description="DNA repair protein RecN" evidence="9">
    <location>
        <begin position="21"/>
        <end position="743"/>
    </location>
</feature>
<feature type="compositionally biased region" description="Pro residues" evidence="8">
    <location>
        <begin position="285"/>
        <end position="297"/>
    </location>
</feature>
<feature type="region of interest" description="Disordered" evidence="8">
    <location>
        <begin position="274"/>
        <end position="300"/>
    </location>
</feature>
<keyword evidence="3" id="KW-0547">Nucleotide-binding</keyword>
<keyword evidence="6" id="KW-0234">DNA repair</keyword>
<protein>
    <recommendedName>
        <fullName evidence="2">DNA repair protein RecN</fullName>
    </recommendedName>
    <alternativeName>
        <fullName evidence="7">Recombination protein N</fullName>
    </alternativeName>
</protein>
<reference evidence="10 11" key="1">
    <citation type="journal article" date="2023" name="Commun. Biol.">
        <title>Genome analysis of Parmales, the sister group of diatoms, reveals the evolutionary specialization of diatoms from phago-mixotrophs to photoautotrophs.</title>
        <authorList>
            <person name="Ban H."/>
            <person name="Sato S."/>
            <person name="Yoshikawa S."/>
            <person name="Yamada K."/>
            <person name="Nakamura Y."/>
            <person name="Ichinomiya M."/>
            <person name="Sato N."/>
            <person name="Blanc-Mathieu R."/>
            <person name="Endo H."/>
            <person name="Kuwata A."/>
            <person name="Ogata H."/>
        </authorList>
    </citation>
    <scope>NUCLEOTIDE SEQUENCE [LARGE SCALE GENOMIC DNA]</scope>
</reference>
<dbReference type="Proteomes" id="UP001165060">
    <property type="component" value="Unassembled WGS sequence"/>
</dbReference>
<evidence type="ECO:0000256" key="4">
    <source>
        <dbReference type="ARBA" id="ARBA00022763"/>
    </source>
</evidence>
<keyword evidence="9" id="KW-0732">Signal</keyword>
<dbReference type="Gene3D" id="3.40.50.300">
    <property type="entry name" value="P-loop containing nucleotide triphosphate hydrolases"/>
    <property type="match status" value="2"/>
</dbReference>
<evidence type="ECO:0000256" key="7">
    <source>
        <dbReference type="ARBA" id="ARBA00033408"/>
    </source>
</evidence>
<accession>A0ABQ6MHU8</accession>
<proteinExistence type="inferred from homology"/>
<dbReference type="PANTHER" id="PTHR11059:SF0">
    <property type="entry name" value="DNA REPAIR PROTEIN RECN"/>
    <property type="match status" value="1"/>
</dbReference>
<dbReference type="EMBL" id="BRYB01005586">
    <property type="protein sequence ID" value="GMI26366.1"/>
    <property type="molecule type" value="Genomic_DNA"/>
</dbReference>
<gene>
    <name evidence="10" type="ORF">TeGR_g585</name>
</gene>
<evidence type="ECO:0000256" key="6">
    <source>
        <dbReference type="ARBA" id="ARBA00023204"/>
    </source>
</evidence>
<dbReference type="InterPro" id="IPR027417">
    <property type="entry name" value="P-loop_NTPase"/>
</dbReference>
<comment type="caution">
    <text evidence="10">The sequence shown here is derived from an EMBL/GenBank/DDBJ whole genome shotgun (WGS) entry which is preliminary data.</text>
</comment>
<evidence type="ECO:0000256" key="3">
    <source>
        <dbReference type="ARBA" id="ARBA00022741"/>
    </source>
</evidence>
<dbReference type="SUPFAM" id="SSF52540">
    <property type="entry name" value="P-loop containing nucleoside triphosphate hydrolases"/>
    <property type="match status" value="1"/>
</dbReference>
<name>A0ABQ6MHU8_9STRA</name>
<keyword evidence="11" id="KW-1185">Reference proteome</keyword>